<proteinExistence type="predicted"/>
<evidence type="ECO:0000313" key="3">
    <source>
        <dbReference type="Proteomes" id="UP000053573"/>
    </source>
</evidence>
<dbReference type="Gene3D" id="3.40.1000.10">
    <property type="entry name" value="Mog1/PsbP, alpha/beta/alpha sandwich"/>
    <property type="match status" value="1"/>
</dbReference>
<name>A0A0H1BER3_9EURO</name>
<dbReference type="InterPro" id="IPR007681">
    <property type="entry name" value="Mog1"/>
</dbReference>
<comment type="caution">
    <text evidence="2">The sequence shown here is derived from an EMBL/GenBank/DDBJ whole genome shotgun (WGS) entry which is preliminary data.</text>
</comment>
<evidence type="ECO:0000256" key="1">
    <source>
        <dbReference type="SAM" id="MobiDB-lite"/>
    </source>
</evidence>
<dbReference type="Pfam" id="PF04603">
    <property type="entry name" value="Mog1"/>
    <property type="match status" value="1"/>
</dbReference>
<reference evidence="3" key="1">
    <citation type="journal article" date="2015" name="PLoS Genet.">
        <title>The dynamic genome and transcriptome of the human fungal pathogen Blastomyces and close relative Emmonsia.</title>
        <authorList>
            <person name="Munoz J.F."/>
            <person name="Gauthier G.M."/>
            <person name="Desjardins C.A."/>
            <person name="Gallo J.E."/>
            <person name="Holder J."/>
            <person name="Sullivan T.D."/>
            <person name="Marty A.J."/>
            <person name="Carmen J.C."/>
            <person name="Chen Z."/>
            <person name="Ding L."/>
            <person name="Gujja S."/>
            <person name="Magrini V."/>
            <person name="Misas E."/>
            <person name="Mitreva M."/>
            <person name="Priest M."/>
            <person name="Saif S."/>
            <person name="Whiston E.A."/>
            <person name="Young S."/>
            <person name="Zeng Q."/>
            <person name="Goldman W.E."/>
            <person name="Mardis E.R."/>
            <person name="Taylor J.W."/>
            <person name="McEwen J.G."/>
            <person name="Clay O.K."/>
            <person name="Klein B.S."/>
            <person name="Cuomo C.A."/>
        </authorList>
    </citation>
    <scope>NUCLEOTIDE SEQUENCE [LARGE SCALE GENOMIC DNA]</scope>
    <source>
        <strain evidence="3">UAMH 139</strain>
    </source>
</reference>
<dbReference type="EMBL" id="LDEV01002249">
    <property type="protein sequence ID" value="KLJ09820.1"/>
    <property type="molecule type" value="Genomic_DNA"/>
</dbReference>
<feature type="non-terminal residue" evidence="2">
    <location>
        <position position="126"/>
    </location>
</feature>
<dbReference type="OrthoDB" id="10255285at2759"/>
<dbReference type="Proteomes" id="UP000053573">
    <property type="component" value="Unassembled WGS sequence"/>
</dbReference>
<dbReference type="STRING" id="2060906.A0A0H1BER3"/>
<evidence type="ECO:0000313" key="2">
    <source>
        <dbReference type="EMBL" id="KLJ09820.1"/>
    </source>
</evidence>
<feature type="compositionally biased region" description="Low complexity" evidence="1">
    <location>
        <begin position="52"/>
        <end position="72"/>
    </location>
</feature>
<dbReference type="AlphaFoldDB" id="A0A0H1BER3"/>
<protein>
    <submittedName>
        <fullName evidence="2">Uncharacterized protein</fullName>
    </submittedName>
</protein>
<feature type="region of interest" description="Disordered" evidence="1">
    <location>
        <begin position="34"/>
        <end position="72"/>
    </location>
</feature>
<accession>A0A0H1BER3</accession>
<sequence>MRPVPDNQEAFMSNTTRTSILIEITERLNLPQLQQIHPPQQQQPEAAGNIDATTATTATTTSNLSPSSNTTTDASIAQDLNATAFHLHEVCEISGDSYEILDSPRSIQLPKLPGVPAYMAQALLTS</sequence>
<dbReference type="SUPFAM" id="SSF55724">
    <property type="entry name" value="Mog1p/PsbP-like"/>
    <property type="match status" value="1"/>
</dbReference>
<dbReference type="InterPro" id="IPR016123">
    <property type="entry name" value="Mog1/PsbP_a/b/a-sand"/>
</dbReference>
<feature type="compositionally biased region" description="Low complexity" evidence="1">
    <location>
        <begin position="34"/>
        <end position="44"/>
    </location>
</feature>
<organism evidence="2 3">
    <name type="scientific">Blastomyces silverae</name>
    <dbReference type="NCBI Taxonomy" id="2060906"/>
    <lineage>
        <taxon>Eukaryota</taxon>
        <taxon>Fungi</taxon>
        <taxon>Dikarya</taxon>
        <taxon>Ascomycota</taxon>
        <taxon>Pezizomycotina</taxon>
        <taxon>Eurotiomycetes</taxon>
        <taxon>Eurotiomycetidae</taxon>
        <taxon>Onygenales</taxon>
        <taxon>Ajellomycetaceae</taxon>
        <taxon>Blastomyces</taxon>
    </lineage>
</organism>
<keyword evidence="3" id="KW-1185">Reference proteome</keyword>
<gene>
    <name evidence="2" type="ORF">EMPG_14750</name>
</gene>